<keyword evidence="3" id="KW-1185">Reference proteome</keyword>
<proteinExistence type="predicted"/>
<dbReference type="AlphaFoldDB" id="A0A0C4F4Y7"/>
<dbReference type="OMA" id="FLKEATH"/>
<accession>A0A0C4F4Y7</accession>
<organism evidence="1">
    <name type="scientific">Puccinia triticina (isolate 1-1 / race 1 (BBBD))</name>
    <name type="common">Brown leaf rust fungus</name>
    <dbReference type="NCBI Taxonomy" id="630390"/>
    <lineage>
        <taxon>Eukaryota</taxon>
        <taxon>Fungi</taxon>
        <taxon>Dikarya</taxon>
        <taxon>Basidiomycota</taxon>
        <taxon>Pucciniomycotina</taxon>
        <taxon>Pucciniomycetes</taxon>
        <taxon>Pucciniales</taxon>
        <taxon>Pucciniaceae</taxon>
        <taxon>Puccinia</taxon>
    </lineage>
</organism>
<reference evidence="1" key="2">
    <citation type="submission" date="2016-05" db="EMBL/GenBank/DDBJ databases">
        <title>Comparative analysis highlights variable genome content of wheat rusts and divergence of the mating loci.</title>
        <authorList>
            <person name="Cuomo C.A."/>
            <person name="Bakkeren G."/>
            <person name="Szabo L."/>
            <person name="Khalil H."/>
            <person name="Joly D."/>
            <person name="Goldberg J."/>
            <person name="Young S."/>
            <person name="Zeng Q."/>
            <person name="Fellers J."/>
        </authorList>
    </citation>
    <scope>NUCLEOTIDE SEQUENCE [LARGE SCALE GENOMIC DNA]</scope>
    <source>
        <strain evidence="1">1-1 BBBD Race 1</strain>
    </source>
</reference>
<evidence type="ECO:0000313" key="3">
    <source>
        <dbReference type="Proteomes" id="UP000005240"/>
    </source>
</evidence>
<dbReference type="EMBL" id="ADAS02000160">
    <property type="protein sequence ID" value="OAV88676.1"/>
    <property type="molecule type" value="Genomic_DNA"/>
</dbReference>
<evidence type="ECO:0000313" key="1">
    <source>
        <dbReference type="EMBL" id="OAV88676.1"/>
    </source>
</evidence>
<sequence length="386" mass="43551">MFPGHPDYILCKETQHDQNDVIDTSFPTQMVAIDLCCLLFLKEATHVGDPVPTVIEWTKFPSKAGTLPWLTHIQSMHWKEFRQAALVFLSQNCANLFPAMQKANKAKEIRWFGSISNIPRYQPPHGILLQGHLNFLGFGAAAYAAYPAEVKISLIMNNLCNDPSGNIKYSWTLAEDHIKVLALMLLAQSYKRTLASMANSGNVDELESSLDSCEMDLAVVAFPGNRFGTSEDLIDERVKHQRNNPITPLYSGSDIEFANLPKKLFSPELPDGLEDKTTNSRLLARVHRTPMGPPRRDMDQMSMKTFLWVANISDDDLETCKLLKKHQITHWSFFRSSDEEDLVSLGFAVGPARSLWEGVPRLEEYADEIKRTHDVATPSQINQMES</sequence>
<dbReference type="VEuPathDB" id="FungiDB:PTTG_08179"/>
<dbReference type="Proteomes" id="UP000005240">
    <property type="component" value="Unassembled WGS sequence"/>
</dbReference>
<name>A0A0C4F4Y7_PUCT1</name>
<evidence type="ECO:0000313" key="2">
    <source>
        <dbReference type="EnsemblFungi" id="PTTG_08179-t43_1-p1"/>
    </source>
</evidence>
<dbReference type="EnsemblFungi" id="PTTG_08179-t43_1">
    <property type="protein sequence ID" value="PTTG_08179-t43_1-p1"/>
    <property type="gene ID" value="PTTG_08179"/>
</dbReference>
<reference evidence="2 3" key="3">
    <citation type="journal article" date="2017" name="G3 (Bethesda)">
        <title>Comparative analysis highlights variable genome content of wheat rusts and divergence of the mating loci.</title>
        <authorList>
            <person name="Cuomo C.A."/>
            <person name="Bakkeren G."/>
            <person name="Khalil H.B."/>
            <person name="Panwar V."/>
            <person name="Joly D."/>
            <person name="Linning R."/>
            <person name="Sakthikumar S."/>
            <person name="Song X."/>
            <person name="Adiconis X."/>
            <person name="Fan L."/>
            <person name="Goldberg J.M."/>
            <person name="Levin J.Z."/>
            <person name="Young S."/>
            <person name="Zeng Q."/>
            <person name="Anikster Y."/>
            <person name="Bruce M."/>
            <person name="Wang M."/>
            <person name="Yin C."/>
            <person name="McCallum B."/>
            <person name="Szabo L.J."/>
            <person name="Hulbert S."/>
            <person name="Chen X."/>
            <person name="Fellers J.P."/>
        </authorList>
    </citation>
    <scope>NUCLEOTIDE SEQUENCE</scope>
    <source>
        <strain evidence="3">Isolate 1-1 / race 1 (BBBD)</strain>
        <strain evidence="2">isolate 1-1 / race 1 (BBBD)</strain>
    </source>
</reference>
<reference evidence="2" key="4">
    <citation type="submission" date="2025-05" db="UniProtKB">
        <authorList>
            <consortium name="EnsemblFungi"/>
        </authorList>
    </citation>
    <scope>IDENTIFICATION</scope>
    <source>
        <strain evidence="2">isolate 1-1 / race 1 (BBBD)</strain>
    </source>
</reference>
<protein>
    <submittedName>
        <fullName evidence="1 2">Uncharacterized protein</fullName>
    </submittedName>
</protein>
<reference evidence="1" key="1">
    <citation type="submission" date="2009-11" db="EMBL/GenBank/DDBJ databases">
        <authorList>
            <consortium name="The Broad Institute Genome Sequencing Platform"/>
            <person name="Ward D."/>
            <person name="Feldgarden M."/>
            <person name="Earl A."/>
            <person name="Young S.K."/>
            <person name="Zeng Q."/>
            <person name="Koehrsen M."/>
            <person name="Alvarado L."/>
            <person name="Berlin A."/>
            <person name="Bochicchio J."/>
            <person name="Borenstein D."/>
            <person name="Chapman S.B."/>
            <person name="Chen Z."/>
            <person name="Engels R."/>
            <person name="Freedman E."/>
            <person name="Gellesch M."/>
            <person name="Goldberg J."/>
            <person name="Griggs A."/>
            <person name="Gujja S."/>
            <person name="Heilman E."/>
            <person name="Heiman D."/>
            <person name="Hepburn T."/>
            <person name="Howarth C."/>
            <person name="Jen D."/>
            <person name="Larson L."/>
            <person name="Lewis B."/>
            <person name="Mehta T."/>
            <person name="Park D."/>
            <person name="Pearson M."/>
            <person name="Roberts A."/>
            <person name="Saif S."/>
            <person name="Shea T."/>
            <person name="Shenoy N."/>
            <person name="Sisk P."/>
            <person name="Stolte C."/>
            <person name="Sykes S."/>
            <person name="Thomson T."/>
            <person name="Walk T."/>
            <person name="White J."/>
            <person name="Yandava C."/>
            <person name="Izard J."/>
            <person name="Baranova O.V."/>
            <person name="Blanton J.M."/>
            <person name="Tanner A.C."/>
            <person name="Dewhirst F.E."/>
            <person name="Haas B."/>
            <person name="Nusbaum C."/>
            <person name="Birren B."/>
        </authorList>
    </citation>
    <scope>NUCLEOTIDE SEQUENCE [LARGE SCALE GENOMIC DNA]</scope>
    <source>
        <strain evidence="1">1-1 BBBD Race 1</strain>
    </source>
</reference>
<gene>
    <name evidence="1" type="ORF">PTTG_08179</name>
</gene>